<comment type="similarity">
    <text evidence="1">Belongs to the polysaccharide synthase family.</text>
</comment>
<evidence type="ECO:0000259" key="3">
    <source>
        <dbReference type="Pfam" id="PF02719"/>
    </source>
</evidence>
<feature type="domain" description="Polysaccharide biosynthesis protein CapD-like" evidence="3">
    <location>
        <begin position="284"/>
        <end position="566"/>
    </location>
</feature>
<feature type="transmembrane region" description="Helical" evidence="2">
    <location>
        <begin position="41"/>
        <end position="64"/>
    </location>
</feature>
<feature type="transmembrane region" description="Helical" evidence="2">
    <location>
        <begin position="9"/>
        <end position="29"/>
    </location>
</feature>
<dbReference type="EMBL" id="BJNV01000032">
    <property type="protein sequence ID" value="GEC96021.1"/>
    <property type="molecule type" value="Genomic_DNA"/>
</dbReference>
<dbReference type="OrthoDB" id="9803111at2"/>
<dbReference type="SUPFAM" id="SSF51735">
    <property type="entry name" value="NAD(P)-binding Rossmann-fold domains"/>
    <property type="match status" value="2"/>
</dbReference>
<accession>A0A4Y4CSY9</accession>
<dbReference type="AlphaFoldDB" id="A0A4Y4CSY9"/>
<feature type="transmembrane region" description="Helical" evidence="2">
    <location>
        <begin position="76"/>
        <end position="101"/>
    </location>
</feature>
<dbReference type="InterPro" id="IPR051203">
    <property type="entry name" value="Polysaccharide_Synthase-Rel"/>
</dbReference>
<dbReference type="PANTHER" id="PTHR43318">
    <property type="entry name" value="UDP-N-ACETYLGLUCOSAMINE 4,6-DEHYDRATASE"/>
    <property type="match status" value="1"/>
</dbReference>
<evidence type="ECO:0000256" key="2">
    <source>
        <dbReference type="SAM" id="Phobius"/>
    </source>
</evidence>
<organism evidence="4 5">
    <name type="scientific">Zoogloea ramigera</name>
    <dbReference type="NCBI Taxonomy" id="350"/>
    <lineage>
        <taxon>Bacteria</taxon>
        <taxon>Pseudomonadati</taxon>
        <taxon>Pseudomonadota</taxon>
        <taxon>Betaproteobacteria</taxon>
        <taxon>Rhodocyclales</taxon>
        <taxon>Zoogloeaceae</taxon>
        <taxon>Zoogloea</taxon>
    </lineage>
</organism>
<dbReference type="InterPro" id="IPR003869">
    <property type="entry name" value="Polysac_CapD-like"/>
</dbReference>
<comment type="caution">
    <text evidence="4">The sequence shown here is derived from an EMBL/GenBank/DDBJ whole genome shotgun (WGS) entry which is preliminary data.</text>
</comment>
<gene>
    <name evidence="4" type="ORF">ZRA01_20940</name>
</gene>
<keyword evidence="5" id="KW-1185">Reference proteome</keyword>
<protein>
    <submittedName>
        <fullName evidence="4">Nucleoside-diphosphate sugar oxidoreductase</fullName>
    </submittedName>
</protein>
<dbReference type="PANTHER" id="PTHR43318:SF1">
    <property type="entry name" value="POLYSACCHARIDE BIOSYNTHESIS PROTEIN EPSC-RELATED"/>
    <property type="match status" value="1"/>
</dbReference>
<evidence type="ECO:0000313" key="5">
    <source>
        <dbReference type="Proteomes" id="UP000318422"/>
    </source>
</evidence>
<dbReference type="Proteomes" id="UP000318422">
    <property type="component" value="Unassembled WGS sequence"/>
</dbReference>
<sequence length="624" mass="68476">MIKRIHHPLLVYLSDVIGVALAWWGAYLIRFNFSIPAEFIPGFQLGLIVVIALQGGLLRAFGLYRSLWLFASLPDLLCIARAVVVAAVLTPLVVVVAVRYAPEVPRLVYLLQPMLLAIYMGGSRALYRTWKEFRLYGGLRAQGQPVLVLGGGEAAVNLVRDLSRSAEWRVVGVLDDTPGHRGREIHGCEVLGGIAELDWLAEEMKVGHAIIAMPSEGHEKRRVAASACVRAGVKALILPGIEDVMTGRVNLSQVRQVDVEDLLGRDPVRIHTAEVREYLRGKAVMVTGAGGSIGSELCRQIARFEPSVLVCFELNEFALYRLTEEFAVHFPTVQVVAIAGDVKDSIRVDEIIGRFRPHVIFHAAAYKHVPLMEDDNAWQAVRNNVLGTWQVARSAVAFGVPRFVLVSTDKAVNPTNVMGATKRLAERVCQALALQGKTQFEIVRFGNVLGSAGSVIPKFAEQIAAGGPVTVTHPEITRYFMSIREAAQLVLQAGSMGHGGEIFVLDMGKPVRIADLAQDMIRLSGHSESDIRIVFSGLRPGEKLYEELLADSELTLPTHHPKLRIARAEPATDGWLDVLLAWLRQRRAVGAAEVRRELRHWVPEYAPSPAAPQLKAVDATAQRA</sequence>
<proteinExistence type="inferred from homology"/>
<reference evidence="4 5" key="1">
    <citation type="submission" date="2019-06" db="EMBL/GenBank/DDBJ databases">
        <title>Whole genome shotgun sequence of Zoogloea ramigera NBRC 15342.</title>
        <authorList>
            <person name="Hosoyama A."/>
            <person name="Uohara A."/>
            <person name="Ohji S."/>
            <person name="Ichikawa N."/>
        </authorList>
    </citation>
    <scope>NUCLEOTIDE SEQUENCE [LARGE SCALE GENOMIC DNA]</scope>
    <source>
        <strain evidence="4 5">NBRC 15342</strain>
    </source>
</reference>
<name>A0A4Y4CSY9_ZOORA</name>
<keyword evidence="2" id="KW-0812">Transmembrane</keyword>
<keyword evidence="2" id="KW-1133">Transmembrane helix</keyword>
<dbReference type="RefSeq" id="WP_141351927.1">
    <property type="nucleotide sequence ID" value="NZ_BJNV01000032.1"/>
</dbReference>
<evidence type="ECO:0000256" key="1">
    <source>
        <dbReference type="ARBA" id="ARBA00007430"/>
    </source>
</evidence>
<evidence type="ECO:0000313" key="4">
    <source>
        <dbReference type="EMBL" id="GEC96021.1"/>
    </source>
</evidence>
<dbReference type="Pfam" id="PF02719">
    <property type="entry name" value="Polysacc_synt_2"/>
    <property type="match status" value="1"/>
</dbReference>
<keyword evidence="2" id="KW-0472">Membrane</keyword>
<dbReference type="Pfam" id="PF13727">
    <property type="entry name" value="CoA_binding_3"/>
    <property type="match status" value="1"/>
</dbReference>
<dbReference type="CDD" id="cd05237">
    <property type="entry name" value="UDP_invert_4-6DH_SDR_e"/>
    <property type="match status" value="1"/>
</dbReference>
<dbReference type="InterPro" id="IPR036291">
    <property type="entry name" value="NAD(P)-bd_dom_sf"/>
</dbReference>
<dbReference type="Gene3D" id="3.40.50.720">
    <property type="entry name" value="NAD(P)-binding Rossmann-like Domain"/>
    <property type="match status" value="2"/>
</dbReference>